<dbReference type="PANTHER" id="PTHR43861:SF1">
    <property type="entry name" value="TRANS-ACONITATE 2-METHYLTRANSFERASE"/>
    <property type="match status" value="1"/>
</dbReference>
<organism evidence="2 3">
    <name type="scientific">Diabrotica balteata</name>
    <name type="common">Banded cucumber beetle</name>
    <dbReference type="NCBI Taxonomy" id="107213"/>
    <lineage>
        <taxon>Eukaryota</taxon>
        <taxon>Metazoa</taxon>
        <taxon>Ecdysozoa</taxon>
        <taxon>Arthropoda</taxon>
        <taxon>Hexapoda</taxon>
        <taxon>Insecta</taxon>
        <taxon>Pterygota</taxon>
        <taxon>Neoptera</taxon>
        <taxon>Endopterygota</taxon>
        <taxon>Coleoptera</taxon>
        <taxon>Polyphaga</taxon>
        <taxon>Cucujiformia</taxon>
        <taxon>Chrysomeloidea</taxon>
        <taxon>Chrysomelidae</taxon>
        <taxon>Galerucinae</taxon>
        <taxon>Diabroticina</taxon>
        <taxon>Diabroticites</taxon>
        <taxon>Diabrotica</taxon>
    </lineage>
</organism>
<dbReference type="OrthoDB" id="66144at2759"/>
<dbReference type="CDD" id="cd02440">
    <property type="entry name" value="AdoMet_MTases"/>
    <property type="match status" value="1"/>
</dbReference>
<dbReference type="Proteomes" id="UP001153709">
    <property type="component" value="Chromosome 1"/>
</dbReference>
<dbReference type="Gene3D" id="3.40.50.150">
    <property type="entry name" value="Vaccinia Virus protein VP39"/>
    <property type="match status" value="1"/>
</dbReference>
<gene>
    <name evidence="2" type="ORF">DIABBA_LOCUS1403</name>
</gene>
<evidence type="ECO:0000259" key="1">
    <source>
        <dbReference type="Pfam" id="PF08241"/>
    </source>
</evidence>
<evidence type="ECO:0000313" key="2">
    <source>
        <dbReference type="EMBL" id="CAG9827408.1"/>
    </source>
</evidence>
<dbReference type="PANTHER" id="PTHR43861">
    <property type="entry name" value="TRANS-ACONITATE 2-METHYLTRANSFERASE-RELATED"/>
    <property type="match status" value="1"/>
</dbReference>
<dbReference type="GO" id="GO:0008757">
    <property type="term" value="F:S-adenosylmethionine-dependent methyltransferase activity"/>
    <property type="evidence" value="ECO:0007669"/>
    <property type="project" value="InterPro"/>
</dbReference>
<dbReference type="AlphaFoldDB" id="A0A9N9SQS9"/>
<dbReference type="InterPro" id="IPR013216">
    <property type="entry name" value="Methyltransf_11"/>
</dbReference>
<dbReference type="InterPro" id="IPR029063">
    <property type="entry name" value="SAM-dependent_MTases_sf"/>
</dbReference>
<protein>
    <recommendedName>
        <fullName evidence="1">Methyltransferase type 11 domain-containing protein</fullName>
    </recommendedName>
</protein>
<accession>A0A9N9SQS9</accession>
<sequence length="274" mass="32131">MIEPELWGQSSEFLTSCHKKNISNVKNLIKWKENESIFEFGMADGSNSKSVLFPILPDNYKEFIGSDVSRRMVEYLKRNNNDPRANFIIFDISSETIPAEFENRFDHIFGFAVMHWVKDTRQALKNMYKMLKPDGQILLTYADETSADEVYQDLSVHPKWKRYDHKQLISPFFMTENAFDEYRKLIREAGFKESYSTTDYIASQLTDENMFKDFCLSVNPILSMVTNEEYEEYKEEFISRMKNNKLNHTRKNSLTGEISCNTSLTVTIVLLEKS</sequence>
<keyword evidence="3" id="KW-1185">Reference proteome</keyword>
<dbReference type="SUPFAM" id="SSF53335">
    <property type="entry name" value="S-adenosyl-L-methionine-dependent methyltransferases"/>
    <property type="match status" value="1"/>
</dbReference>
<reference evidence="2" key="1">
    <citation type="submission" date="2022-01" db="EMBL/GenBank/DDBJ databases">
        <authorList>
            <person name="King R."/>
        </authorList>
    </citation>
    <scope>NUCLEOTIDE SEQUENCE</scope>
</reference>
<name>A0A9N9SQS9_DIABA</name>
<dbReference type="EMBL" id="OU898276">
    <property type="protein sequence ID" value="CAG9827408.1"/>
    <property type="molecule type" value="Genomic_DNA"/>
</dbReference>
<dbReference type="Pfam" id="PF08241">
    <property type="entry name" value="Methyltransf_11"/>
    <property type="match status" value="1"/>
</dbReference>
<evidence type="ECO:0000313" key="3">
    <source>
        <dbReference type="Proteomes" id="UP001153709"/>
    </source>
</evidence>
<feature type="domain" description="Methyltransferase type 11" evidence="1">
    <location>
        <begin position="54"/>
        <end position="138"/>
    </location>
</feature>
<proteinExistence type="predicted"/>